<evidence type="ECO:0000313" key="2">
    <source>
        <dbReference type="EMBL" id="OCL25285.1"/>
    </source>
</evidence>
<organism evidence="2 3">
    <name type="scientific">Orenia metallireducens</name>
    <dbReference type="NCBI Taxonomy" id="1413210"/>
    <lineage>
        <taxon>Bacteria</taxon>
        <taxon>Bacillati</taxon>
        <taxon>Bacillota</taxon>
        <taxon>Clostridia</taxon>
        <taxon>Halanaerobiales</taxon>
        <taxon>Halobacteroidaceae</taxon>
        <taxon>Orenia</taxon>
    </lineage>
</organism>
<feature type="domain" description="DRTGG" evidence="1">
    <location>
        <begin position="5"/>
        <end position="100"/>
    </location>
</feature>
<name>A0A1C0A575_9FIRM</name>
<dbReference type="InterPro" id="IPR010766">
    <property type="entry name" value="DRTGG"/>
</dbReference>
<dbReference type="Pfam" id="PF07085">
    <property type="entry name" value="DRTGG"/>
    <property type="match status" value="1"/>
</dbReference>
<dbReference type="OrthoDB" id="9800390at2"/>
<dbReference type="Gene3D" id="3.40.1390.20">
    <property type="entry name" value="HprK N-terminal domain-like"/>
    <property type="match status" value="1"/>
</dbReference>
<comment type="caution">
    <text evidence="2">The sequence shown here is derived from an EMBL/GenBank/DDBJ whole genome shotgun (WGS) entry which is preliminary data.</text>
</comment>
<dbReference type="RefSeq" id="WP_068719197.1">
    <property type="nucleotide sequence ID" value="NZ_LWDV01000010.1"/>
</dbReference>
<evidence type="ECO:0000313" key="3">
    <source>
        <dbReference type="Proteomes" id="UP000093514"/>
    </source>
</evidence>
<dbReference type="SUPFAM" id="SSF75138">
    <property type="entry name" value="HprK N-terminal domain-like"/>
    <property type="match status" value="1"/>
</dbReference>
<sequence>MKLKEVKEILSAQVIVEGSEDLELLSGCGADLMSDVLAFSKENTVLLTGLTNPQVIRTAEMIDLSLVVFVRGKQPPEETVKLAKDRGIPLMSTDKPLYQACGLLYSAGLRAEKLAKLE</sequence>
<protein>
    <recommendedName>
        <fullName evidence="1">DRTGG domain-containing protein</fullName>
    </recommendedName>
</protein>
<dbReference type="EMBL" id="LWDV01000010">
    <property type="protein sequence ID" value="OCL25285.1"/>
    <property type="molecule type" value="Genomic_DNA"/>
</dbReference>
<evidence type="ECO:0000259" key="1">
    <source>
        <dbReference type="Pfam" id="PF07085"/>
    </source>
</evidence>
<accession>A0A1C0A575</accession>
<proteinExistence type="predicted"/>
<dbReference type="Proteomes" id="UP000093514">
    <property type="component" value="Unassembled WGS sequence"/>
</dbReference>
<dbReference type="InterPro" id="IPR028979">
    <property type="entry name" value="Ser_kin/Pase_Hpr-like_N_sf"/>
</dbReference>
<reference evidence="3" key="1">
    <citation type="submission" date="2016-07" db="EMBL/GenBank/DDBJ databases">
        <authorList>
            <person name="Florea S."/>
            <person name="Webb J.S."/>
            <person name="Jaromczyk J."/>
            <person name="Schardl C.L."/>
        </authorList>
    </citation>
    <scope>NUCLEOTIDE SEQUENCE [LARGE SCALE GENOMIC DNA]</scope>
    <source>
        <strain evidence="3">Z6</strain>
    </source>
</reference>
<gene>
    <name evidence="2" type="ORF">U472_13080</name>
</gene>
<dbReference type="AlphaFoldDB" id="A0A1C0A575"/>
<reference evidence="2 3" key="2">
    <citation type="submission" date="2016-08" db="EMBL/GenBank/DDBJ databases">
        <title>Orenia metallireducens sp. nov. strain Z6, a Novel Metal-reducing Firmicute from the Deep Subsurface.</title>
        <authorList>
            <person name="Maxim B.I."/>
            <person name="Kenneth K."/>
            <person name="Flynn T.M."/>
            <person name="Oloughlin E.J."/>
            <person name="Locke R.A."/>
            <person name="Weber J.R."/>
            <person name="Egan S.M."/>
            <person name="Mackie R.I."/>
            <person name="Cann I.K."/>
        </authorList>
    </citation>
    <scope>NUCLEOTIDE SEQUENCE [LARGE SCALE GENOMIC DNA]</scope>
    <source>
        <strain evidence="2 3">Z6</strain>
    </source>
</reference>
<keyword evidence="3" id="KW-1185">Reference proteome</keyword>